<evidence type="ECO:0000256" key="3">
    <source>
        <dbReference type="ARBA" id="ARBA00007222"/>
    </source>
</evidence>
<protein>
    <recommendedName>
        <fullName evidence="9 10">Polyprenol-phosphate-mannose--protein mannosyltransferase</fullName>
        <ecNumber evidence="10">2.4.1.-</ecNumber>
    </recommendedName>
</protein>
<accession>A0ABY7U8Q8</accession>
<keyword evidence="6 10" id="KW-0812">Transmembrane</keyword>
<evidence type="ECO:0000256" key="4">
    <source>
        <dbReference type="ARBA" id="ARBA00022676"/>
    </source>
</evidence>
<evidence type="ECO:0000256" key="7">
    <source>
        <dbReference type="ARBA" id="ARBA00022989"/>
    </source>
</evidence>
<feature type="compositionally biased region" description="Basic residues" evidence="11">
    <location>
        <begin position="19"/>
        <end position="32"/>
    </location>
</feature>
<dbReference type="Pfam" id="PF16192">
    <property type="entry name" value="PMT_4TMC"/>
    <property type="match status" value="1"/>
</dbReference>
<dbReference type="Pfam" id="PF02366">
    <property type="entry name" value="PMT"/>
    <property type="match status" value="1"/>
</dbReference>
<evidence type="ECO:0000313" key="14">
    <source>
        <dbReference type="EMBL" id="WCZ32128.1"/>
    </source>
</evidence>
<comment type="pathway">
    <text evidence="2 10">Protein modification; protein glycosylation.</text>
</comment>
<comment type="subcellular location">
    <subcellularLocation>
        <location evidence="10">Cell membrane</location>
    </subcellularLocation>
    <subcellularLocation>
        <location evidence="1">Endomembrane system</location>
        <topology evidence="1">Multi-pass membrane protein</topology>
    </subcellularLocation>
</comment>
<feature type="transmembrane region" description="Helical" evidence="10">
    <location>
        <begin position="412"/>
        <end position="429"/>
    </location>
</feature>
<dbReference type="InterPro" id="IPR027005">
    <property type="entry name" value="PMT-like"/>
</dbReference>
<evidence type="ECO:0000256" key="10">
    <source>
        <dbReference type="RuleBase" id="RU367007"/>
    </source>
</evidence>
<organism evidence="14 15">
    <name type="scientific">Corynebacterium massiliense DSM 45435</name>
    <dbReference type="NCBI Taxonomy" id="1121364"/>
    <lineage>
        <taxon>Bacteria</taxon>
        <taxon>Bacillati</taxon>
        <taxon>Actinomycetota</taxon>
        <taxon>Actinomycetes</taxon>
        <taxon>Mycobacteriales</taxon>
        <taxon>Corynebacteriaceae</taxon>
        <taxon>Corynebacterium</taxon>
    </lineage>
</organism>
<feature type="transmembrane region" description="Helical" evidence="10">
    <location>
        <begin position="459"/>
        <end position="483"/>
    </location>
</feature>
<keyword evidence="4 10" id="KW-0328">Glycosyltransferase</keyword>
<feature type="domain" description="Protein O-mannosyl-transferase C-terminal four TM" evidence="13">
    <location>
        <begin position="345"/>
        <end position="545"/>
    </location>
</feature>
<gene>
    <name evidence="14" type="primary">pmt</name>
    <name evidence="14" type="ORF">CMASS_03370</name>
</gene>
<dbReference type="EC" id="2.4.1.-" evidence="10"/>
<keyword evidence="10" id="KW-1003">Cell membrane</keyword>
<feature type="transmembrane region" description="Helical" evidence="10">
    <location>
        <begin position="504"/>
        <end position="530"/>
    </location>
</feature>
<feature type="transmembrane region" description="Helical" evidence="10">
    <location>
        <begin position="164"/>
        <end position="182"/>
    </location>
</feature>
<evidence type="ECO:0000259" key="13">
    <source>
        <dbReference type="Pfam" id="PF16192"/>
    </source>
</evidence>
<feature type="region of interest" description="Disordered" evidence="11">
    <location>
        <begin position="1"/>
        <end position="46"/>
    </location>
</feature>
<evidence type="ECO:0000313" key="15">
    <source>
        <dbReference type="Proteomes" id="UP001220064"/>
    </source>
</evidence>
<feature type="transmembrane region" description="Helical" evidence="10">
    <location>
        <begin position="436"/>
        <end position="453"/>
    </location>
</feature>
<reference evidence="14 15" key="1">
    <citation type="submission" date="2020-10" db="EMBL/GenBank/DDBJ databases">
        <title>Complete genome sequence of Corynebacterium massiliense DSM 45435, type strain of Corynebacterium massiliense.</title>
        <authorList>
            <person name="Busche T."/>
            <person name="Kalinowski J."/>
            <person name="Ruckert C."/>
        </authorList>
    </citation>
    <scope>NUCLEOTIDE SEQUENCE [LARGE SCALE GENOMIC DNA]</scope>
    <source>
        <strain evidence="14 15">DSM 45435</strain>
    </source>
</reference>
<feature type="domain" description="ArnT-like N-terminal" evidence="12">
    <location>
        <begin position="57"/>
        <end position="276"/>
    </location>
</feature>
<feature type="transmembrane region" description="Helical" evidence="10">
    <location>
        <begin position="188"/>
        <end position="205"/>
    </location>
</feature>
<comment type="function">
    <text evidence="10">Protein O-mannosyltransferase that catalyzes the transfer of a single mannose residue from a polyprenol phospho-mannosyl lipidic donor to the hydroxyl group of selected serine and threonine residues in acceptor proteins.</text>
</comment>
<feature type="transmembrane region" description="Helical" evidence="10">
    <location>
        <begin position="295"/>
        <end position="314"/>
    </location>
</feature>
<dbReference type="InterPro" id="IPR032421">
    <property type="entry name" value="PMT_4TMC"/>
</dbReference>
<dbReference type="Proteomes" id="UP001220064">
    <property type="component" value="Chromosome"/>
</dbReference>
<evidence type="ECO:0000256" key="6">
    <source>
        <dbReference type="ARBA" id="ARBA00022692"/>
    </source>
</evidence>
<evidence type="ECO:0000256" key="8">
    <source>
        <dbReference type="ARBA" id="ARBA00023136"/>
    </source>
</evidence>
<comment type="similarity">
    <text evidence="3 10">Belongs to the glycosyltransferase 39 family.</text>
</comment>
<name>A0ABY7U8Q8_9CORY</name>
<keyword evidence="15" id="KW-1185">Reference proteome</keyword>
<dbReference type="GO" id="GO:0004169">
    <property type="term" value="F:dolichyl-phosphate-mannose-protein mannosyltransferase activity"/>
    <property type="evidence" value="ECO:0007669"/>
    <property type="project" value="UniProtKB-EC"/>
</dbReference>
<keyword evidence="7 10" id="KW-1133">Transmembrane helix</keyword>
<evidence type="ECO:0000256" key="2">
    <source>
        <dbReference type="ARBA" id="ARBA00004922"/>
    </source>
</evidence>
<evidence type="ECO:0000256" key="5">
    <source>
        <dbReference type="ARBA" id="ARBA00022679"/>
    </source>
</evidence>
<evidence type="ECO:0000256" key="9">
    <source>
        <dbReference type="ARBA" id="ARBA00093617"/>
    </source>
</evidence>
<sequence length="546" mass="61488">MMFRVNTSAPATTTEHPRPAARRVRRPRRPRGLHGTPPPAAPRQYRWGRGDTWSTAIIAVLALFTRFIGLTNPVSKGSPVFDEKHYVPQAWDMVRSWDSPFLGGIELNPGYGLVVHPPLGKQILALSEAVFGYTPLGWRFATALFGAGTVVMVMALARRISLSWQVAAFAGFIACFDGALLVSSKFGMLDIFQVFFITAAAWALARDHHQMHERLHRAYVRDGLGTSEYGPRFGFRWWRFTAGVFLGLALAVKWSGLYFIAAFGLLTVFSDLALRRRYGVRRYVAGTVLRDVAPAFASIVILPAALYVWSWRAWFGSETAVYRHAKEDGTIEAGSLLNLLPDSVANWLYYHKTVLEFHASLTSSGGHHHPWDSKPWAWLVGARPVLYYSSTDAECAGGQECRRMLMLFGTPVIWWIIVPVLIWALWSLTVRRDRRFLIPLVGFAAGFFPWLVGFDRQMYFFYAAAFIPFVIVAIALILGQLSGRGREVPWRALRTLAGGHLRTGTLAVIVYLCAVLAMFVYFSPLLYGFLIPESWYNSLMWLPSWH</sequence>
<proteinExistence type="inferred from homology"/>
<evidence type="ECO:0000259" key="12">
    <source>
        <dbReference type="Pfam" id="PF02366"/>
    </source>
</evidence>
<feature type="compositionally biased region" description="Polar residues" evidence="11">
    <location>
        <begin position="1"/>
        <end position="14"/>
    </location>
</feature>
<keyword evidence="8 10" id="KW-0472">Membrane</keyword>
<dbReference type="InterPro" id="IPR003342">
    <property type="entry name" value="ArnT-like_N"/>
</dbReference>
<dbReference type="EMBL" id="CP063189">
    <property type="protein sequence ID" value="WCZ32128.1"/>
    <property type="molecule type" value="Genomic_DNA"/>
</dbReference>
<evidence type="ECO:0000256" key="1">
    <source>
        <dbReference type="ARBA" id="ARBA00004127"/>
    </source>
</evidence>
<feature type="transmembrane region" description="Helical" evidence="10">
    <location>
        <begin position="52"/>
        <end position="69"/>
    </location>
</feature>
<evidence type="ECO:0000256" key="11">
    <source>
        <dbReference type="SAM" id="MobiDB-lite"/>
    </source>
</evidence>
<dbReference type="PANTHER" id="PTHR10050">
    <property type="entry name" value="DOLICHYL-PHOSPHATE-MANNOSE--PROTEIN MANNOSYLTRANSFERASE"/>
    <property type="match status" value="1"/>
</dbReference>
<feature type="transmembrane region" description="Helical" evidence="10">
    <location>
        <begin position="136"/>
        <end position="157"/>
    </location>
</feature>
<dbReference type="PANTHER" id="PTHR10050:SF46">
    <property type="entry name" value="PROTEIN O-MANNOSYL-TRANSFERASE 2"/>
    <property type="match status" value="1"/>
</dbReference>
<keyword evidence="5 10" id="KW-0808">Transferase</keyword>